<dbReference type="PROSITE" id="PS50865">
    <property type="entry name" value="ZF_MYND_2"/>
    <property type="match status" value="1"/>
</dbReference>
<dbReference type="Proteomes" id="UP000225277">
    <property type="component" value="Unassembled WGS sequence"/>
</dbReference>
<dbReference type="PROSITE" id="PS01360">
    <property type="entry name" value="ZF_MYND_1"/>
    <property type="match status" value="1"/>
</dbReference>
<reference evidence="7 8" key="1">
    <citation type="submission" date="2016-03" db="EMBL/GenBank/DDBJ databases">
        <authorList>
            <person name="Ploux O."/>
        </authorList>
    </citation>
    <scope>NUCLEOTIDE SEQUENCE [LARGE SCALE GENOMIC DNA]</scope>
    <source>
        <strain evidence="7 8">URUG2</strain>
    </source>
</reference>
<dbReference type="EMBL" id="FJUY01000002">
    <property type="protein sequence ID" value="CZT16291.1"/>
    <property type="molecule type" value="Genomic_DNA"/>
</dbReference>
<organism evidence="7 8">
    <name type="scientific">Ramularia collo-cygni</name>
    <dbReference type="NCBI Taxonomy" id="112498"/>
    <lineage>
        <taxon>Eukaryota</taxon>
        <taxon>Fungi</taxon>
        <taxon>Dikarya</taxon>
        <taxon>Ascomycota</taxon>
        <taxon>Pezizomycotina</taxon>
        <taxon>Dothideomycetes</taxon>
        <taxon>Dothideomycetidae</taxon>
        <taxon>Mycosphaerellales</taxon>
        <taxon>Mycosphaerellaceae</taxon>
        <taxon>Ramularia</taxon>
    </lineage>
</organism>
<keyword evidence="3" id="KW-0862">Zinc</keyword>
<evidence type="ECO:0000313" key="7">
    <source>
        <dbReference type="EMBL" id="CZT16291.1"/>
    </source>
</evidence>
<keyword evidence="1" id="KW-0479">Metal-binding</keyword>
<dbReference type="GeneID" id="35597355"/>
<accession>A0A2D3UNC9</accession>
<gene>
    <name evidence="7" type="ORF">RCC_02133</name>
</gene>
<evidence type="ECO:0000256" key="2">
    <source>
        <dbReference type="ARBA" id="ARBA00022771"/>
    </source>
</evidence>
<keyword evidence="2 4" id="KW-0863">Zinc-finger</keyword>
<feature type="domain" description="MYND-type" evidence="6">
    <location>
        <begin position="36"/>
        <end position="82"/>
    </location>
</feature>
<feature type="region of interest" description="Disordered" evidence="5">
    <location>
        <begin position="1"/>
        <end position="38"/>
    </location>
</feature>
<evidence type="ECO:0000259" key="6">
    <source>
        <dbReference type="PROSITE" id="PS50865"/>
    </source>
</evidence>
<keyword evidence="8" id="KW-1185">Reference proteome</keyword>
<evidence type="ECO:0000256" key="4">
    <source>
        <dbReference type="PROSITE-ProRule" id="PRU00134"/>
    </source>
</evidence>
<evidence type="ECO:0000256" key="5">
    <source>
        <dbReference type="SAM" id="MobiDB-lite"/>
    </source>
</evidence>
<dbReference type="RefSeq" id="XP_023623184.1">
    <property type="nucleotide sequence ID" value="XM_023767416.1"/>
</dbReference>
<sequence length="120" mass="13192">MADQQEASSSRVVESSSTLASSHEGESPAAEPQKKCASCGKVETVTDPEEQPVLKHCAKCHTTLYCSRDCTKSDFKQHKKVCAKQAQAYAESADFKPSAPRRAPPKENFRGGLQKWQFDT</sequence>
<dbReference type="SUPFAM" id="SSF144232">
    <property type="entry name" value="HIT/MYND zinc finger-like"/>
    <property type="match status" value="1"/>
</dbReference>
<evidence type="ECO:0000256" key="3">
    <source>
        <dbReference type="ARBA" id="ARBA00022833"/>
    </source>
</evidence>
<protein>
    <recommendedName>
        <fullName evidence="6">MYND-type domain-containing protein</fullName>
    </recommendedName>
</protein>
<proteinExistence type="predicted"/>
<evidence type="ECO:0000256" key="1">
    <source>
        <dbReference type="ARBA" id="ARBA00022723"/>
    </source>
</evidence>
<dbReference type="GO" id="GO:0008270">
    <property type="term" value="F:zinc ion binding"/>
    <property type="evidence" value="ECO:0007669"/>
    <property type="project" value="UniProtKB-KW"/>
</dbReference>
<dbReference type="OrthoDB" id="432970at2759"/>
<dbReference type="STRING" id="112498.A0A2D3UNC9"/>
<feature type="region of interest" description="Disordered" evidence="5">
    <location>
        <begin position="91"/>
        <end position="120"/>
    </location>
</feature>
<dbReference type="InterPro" id="IPR002893">
    <property type="entry name" value="Znf_MYND"/>
</dbReference>
<dbReference type="Pfam" id="PF01753">
    <property type="entry name" value="zf-MYND"/>
    <property type="match status" value="1"/>
</dbReference>
<dbReference type="Gene3D" id="6.10.140.2220">
    <property type="match status" value="1"/>
</dbReference>
<evidence type="ECO:0000313" key="8">
    <source>
        <dbReference type="Proteomes" id="UP000225277"/>
    </source>
</evidence>
<name>A0A2D3UNC9_9PEZI</name>
<dbReference type="AlphaFoldDB" id="A0A2D3UNC9"/>
<feature type="compositionally biased region" description="Low complexity" evidence="5">
    <location>
        <begin position="1"/>
        <end position="22"/>
    </location>
</feature>